<feature type="domain" description="Bacteriophage tail tape measure C-terminal" evidence="4">
    <location>
        <begin position="853"/>
        <end position="925"/>
    </location>
</feature>
<sequence>MATLRELIIKISANSQSFQSEISRASRMGSDYYKTMQNGGRQAAAASRESQRALAEVNAQLASVKSTATGAAGALAGAFATSHLIDLADQWNMVNARLKQASTSTQDFTSNQAALMALSQRTGTAFSDNAGLFSRSVVSLREYGYSSQDALKVTEALATGLKLSGAGVQESSSVITQFSQALAQGVLRGEEFNSVNENGDRVIRALAAGMGVARKDLKKMADDGKLTSDKVVPALISQLGAMQKEFEAMPATVGGSVTKVQNAFQQWVGGVNETSRVTATLSGTLDKLAGNIDDVATAAGALVAIGAARYFGNMASGAYSATNQIINLRKEQVSAAAAQLNAAQMVQRKAVADAEAATSAYNLALAEANVAKGSNASAIASQNLTTKRSAMIEANAALVNSNRAVAASESSVNRLTSVSSMALGGVKSLGGLLGGLPGIVMLGATAWYAVYQQQEQARQSALQYADTIDQVRKSLKSMSLTQVNANLGRSSLSLNFQVQDIDAQKNKIAELSNQLYNARQAAKSSSEGTWLYNDATEKAAIFASQLADEEGKLEQMQSKRKQTQSLIDDLTQQSISKTVEMSGAVSSLADMYERLNRVTRQTVMFSHPKYAGPILPKLDDKQKAAVTKQQRDRVLSGFTGIDKARKQAEFEADDLSLPPGWRQGYISDAETTFRQNEANKPKRKGPKTDEEKAVDKYKNLVKQQREQLALGSQNTELAKIRYKTSQGELSTLTSIQKQELLRNAALIDQAEIKKKATQYENGLIDSNANAKAANDANLIGFGEGAQFRERAKETINIRREFIQKDDELRRQHQAGEIDDAFFNQAIALNKKYLDKRLADQQMYYTSLDNQRNNWMGGMRDGFADWANEATDYATQASQGMKTAMSGAVGSITEMLNGNVNSWKDWGVSVLKIIENVLVNMAVANATSGASSMIGSFLGIGASAMAGGVGAASANSAFTTGTYGNLSFNALGGVYDSPSLSDYSGGVYNTPQLFAFAKGAGVFGEAGPEAIMPLTRASNGSLGVRAIMPTTPDFSSQVGERSIQVVNHISSDGVSTQSTSGYDQFGREIGQFVDQRFKVLLQKEMGQGRSLSTAMKGRRGS</sequence>
<feature type="domain" description="Tail length tape measure" evidence="3">
    <location>
        <begin position="411"/>
        <end position="675"/>
    </location>
</feature>
<feature type="coiled-coil region" evidence="1">
    <location>
        <begin position="546"/>
        <end position="573"/>
    </location>
</feature>
<evidence type="ECO:0000313" key="7">
    <source>
        <dbReference type="Proteomes" id="UP000810130"/>
    </source>
</evidence>
<feature type="coiled-coil region" evidence="1">
    <location>
        <begin position="494"/>
        <end position="521"/>
    </location>
</feature>
<dbReference type="Pfam" id="PF20155">
    <property type="entry name" value="TMP_3"/>
    <property type="match status" value="1"/>
</dbReference>
<dbReference type="RefSeq" id="WP_210174043.1">
    <property type="nucleotide sequence ID" value="NZ_JAGJWX010000002.1"/>
</dbReference>
<evidence type="ECO:0000259" key="5">
    <source>
        <dbReference type="Pfam" id="PF20155"/>
    </source>
</evidence>
<evidence type="ECO:0000256" key="2">
    <source>
        <dbReference type="SAM" id="MobiDB-lite"/>
    </source>
</evidence>
<accession>A0ABS5B6V2</accession>
<evidence type="ECO:0000256" key="1">
    <source>
        <dbReference type="SAM" id="Coils"/>
    </source>
</evidence>
<keyword evidence="7" id="KW-1185">Reference proteome</keyword>
<feature type="domain" description="Tape measure protein N-terminal" evidence="5">
    <location>
        <begin position="83"/>
        <end position="273"/>
    </location>
</feature>
<dbReference type="Proteomes" id="UP000810130">
    <property type="component" value="Unassembled WGS sequence"/>
</dbReference>
<name>A0ABS5B6V2_9GAMM</name>
<protein>
    <submittedName>
        <fullName evidence="6">Phage tail tape measure protein</fullName>
    </submittedName>
</protein>
<organism evidence="6 7">
    <name type="scientific">Dickeya oryzae</name>
    <dbReference type="NCBI Taxonomy" id="1240404"/>
    <lineage>
        <taxon>Bacteria</taxon>
        <taxon>Pseudomonadati</taxon>
        <taxon>Pseudomonadota</taxon>
        <taxon>Gammaproteobacteria</taxon>
        <taxon>Enterobacterales</taxon>
        <taxon>Pectobacteriaceae</taxon>
        <taxon>Dickeya</taxon>
    </lineage>
</organism>
<keyword evidence="1" id="KW-0175">Coiled coil</keyword>
<reference evidence="6 7" key="1">
    <citation type="submission" date="2021-04" db="EMBL/GenBank/DDBJ databases">
        <title>Genomic and host-range diversity within the Dickeya zeae complex, identification of D. zeae and D. oryzae members, proposal of two novel subspecies D. zeae subsp. zeae subsp. nov. and D. zeae subsp. dombae subsp. nov.</title>
        <authorList>
            <person name="Van Gijsegem F."/>
            <person name="Hugouvieux-Cotte-Pattat N."/>
        </authorList>
    </citation>
    <scope>NUCLEOTIDE SEQUENCE [LARGE SCALE GENOMIC DNA]</scope>
    <source>
        <strain evidence="6 7">FVG03</strain>
    </source>
</reference>
<dbReference type="NCBIfam" id="TIGR01541">
    <property type="entry name" value="tape_meas_lam_C"/>
    <property type="match status" value="1"/>
</dbReference>
<evidence type="ECO:0000259" key="3">
    <source>
        <dbReference type="Pfam" id="PF06120"/>
    </source>
</evidence>
<comment type="caution">
    <text evidence="6">The sequence shown here is derived from an EMBL/GenBank/DDBJ whole genome shotgun (WGS) entry which is preliminary data.</text>
</comment>
<dbReference type="Pfam" id="PF06120">
    <property type="entry name" value="Phage_HK97_TLTM"/>
    <property type="match status" value="1"/>
</dbReference>
<dbReference type="InterPro" id="IPR009302">
    <property type="entry name" value="Tail_length_tape_measure"/>
</dbReference>
<dbReference type="EMBL" id="JAGJWX010000002">
    <property type="protein sequence ID" value="MBP2856185.1"/>
    <property type="molecule type" value="Genomic_DNA"/>
</dbReference>
<dbReference type="InterPro" id="IPR006431">
    <property type="entry name" value="Phage_tape_meas_C"/>
</dbReference>
<gene>
    <name evidence="6" type="ORF">J8657_01055</name>
</gene>
<feature type="region of interest" description="Disordered" evidence="2">
    <location>
        <begin position="674"/>
        <end position="693"/>
    </location>
</feature>
<proteinExistence type="predicted"/>
<dbReference type="Pfam" id="PF09718">
    <property type="entry name" value="Tape_meas_lam_C"/>
    <property type="match status" value="1"/>
</dbReference>
<dbReference type="InterPro" id="IPR013491">
    <property type="entry name" value="Tape_meas_N"/>
</dbReference>
<evidence type="ECO:0000313" key="6">
    <source>
        <dbReference type="EMBL" id="MBP2856185.1"/>
    </source>
</evidence>
<evidence type="ECO:0000259" key="4">
    <source>
        <dbReference type="Pfam" id="PF09718"/>
    </source>
</evidence>
<dbReference type="NCBIfam" id="TIGR02675">
    <property type="entry name" value="tape_meas_nterm"/>
    <property type="match status" value="1"/>
</dbReference>